<proteinExistence type="predicted"/>
<dbReference type="Gene3D" id="3.40.50.10690">
    <property type="entry name" value="putative lor/sdh protein like domains"/>
    <property type="match status" value="1"/>
</dbReference>
<keyword evidence="2" id="KW-1185">Reference proteome</keyword>
<dbReference type="Proteomes" id="UP000093309">
    <property type="component" value="Unassembled WGS sequence"/>
</dbReference>
<name>A0A1C1A563_9BACL</name>
<accession>A0A1C1A563</accession>
<evidence type="ECO:0000313" key="2">
    <source>
        <dbReference type="Proteomes" id="UP000093309"/>
    </source>
</evidence>
<dbReference type="EMBL" id="LYPC01000014">
    <property type="protein sequence ID" value="OCT15705.1"/>
    <property type="molecule type" value="Genomic_DNA"/>
</dbReference>
<organism evidence="1 2">
    <name type="scientific">Paenibacillus pectinilyticus</name>
    <dbReference type="NCBI Taxonomy" id="512399"/>
    <lineage>
        <taxon>Bacteria</taxon>
        <taxon>Bacillati</taxon>
        <taxon>Bacillota</taxon>
        <taxon>Bacilli</taxon>
        <taxon>Bacillales</taxon>
        <taxon>Paenibacillaceae</taxon>
        <taxon>Paenibacillus</taxon>
    </lineage>
</organism>
<reference evidence="2" key="1">
    <citation type="submission" date="2016-05" db="EMBL/GenBank/DDBJ databases">
        <title>Paenibacillus oryzae. sp. nov., isolated from the rice root.</title>
        <authorList>
            <person name="Zhang J."/>
            <person name="Zhang X."/>
        </authorList>
    </citation>
    <scope>NUCLEOTIDE SEQUENCE [LARGE SCALE GENOMIC DNA]</scope>
    <source>
        <strain evidence="2">KCTC13222</strain>
    </source>
</reference>
<comment type="caution">
    <text evidence="1">The sequence shown here is derived from an EMBL/GenBank/DDBJ whole genome shotgun (WGS) entry which is preliminary data.</text>
</comment>
<dbReference type="AlphaFoldDB" id="A0A1C1A563"/>
<sequence>MDFPPYVHKENLSQEQVNLFPVASRSASFSVEHLVSDKSKPKMDWPKAVDSDFCNFVIRIKEARKNGHEVLVNLGGNVIGSGVSLEICDLIEQGFITHLALNGAGAFQDLELAAFGQTEERDDHSLKDGKLGMWREPGELLHTALREGYATGLGYGQSLMNHMEANPDLYTYRRYSLIHACSQKGIPCTVHVTLGTDAIQQHPDVDFAIQGGASGRDFKIYANTVTRLDGGVFINFGSSVTGPEVFLKALSIARNLGFAVHRITTANFDIVQLGDYHRKVSYGDWDYYYRPRKNIVHRPTSLGGEGFHFEGLHQQTIPALSNILLNTMEEGSREE</sequence>
<evidence type="ECO:0000313" key="1">
    <source>
        <dbReference type="EMBL" id="OCT15705.1"/>
    </source>
</evidence>
<gene>
    <name evidence="1" type="ORF">A8709_13200</name>
</gene>
<dbReference type="STRING" id="512399.A8709_13200"/>
<protein>
    <submittedName>
        <fullName evidence="1">Uncharacterized protein</fullName>
    </submittedName>
</protein>